<name>A0ABQ8B6Y4_BRANA</name>
<gene>
    <name evidence="1" type="ORF">HID58_039981</name>
</gene>
<keyword evidence="2" id="KW-1185">Reference proteome</keyword>
<comment type="caution">
    <text evidence="1">The sequence shown here is derived from an EMBL/GenBank/DDBJ whole genome shotgun (WGS) entry which is preliminary data.</text>
</comment>
<evidence type="ECO:0000313" key="1">
    <source>
        <dbReference type="EMBL" id="KAH0900478.1"/>
    </source>
</evidence>
<dbReference type="EMBL" id="JAGKQM010000011">
    <property type="protein sequence ID" value="KAH0900478.1"/>
    <property type="molecule type" value="Genomic_DNA"/>
</dbReference>
<evidence type="ECO:0000313" key="2">
    <source>
        <dbReference type="Proteomes" id="UP000824890"/>
    </source>
</evidence>
<proteinExistence type="predicted"/>
<protein>
    <submittedName>
        <fullName evidence="1">Uncharacterized protein</fullName>
    </submittedName>
</protein>
<feature type="non-terminal residue" evidence="1">
    <location>
        <position position="1"/>
    </location>
</feature>
<sequence length="158" mass="17202">IGRKQNARCWSCSNNGDRRVAVPLAPPPVRSVVDFFLLCSSLFSFLFDEDIVVEELGSLRLGVVCRIYLGYVYGRMKCVAASVSGRGGDPIVVRSCRVIKSGFVGVERSVLSVVSLEVEVIVRWAVGDNDKSHSEAPEVVGLMQALCGRFIVSSIDFS</sequence>
<accession>A0ABQ8B6Y4</accession>
<organism evidence="1 2">
    <name type="scientific">Brassica napus</name>
    <name type="common">Rape</name>
    <dbReference type="NCBI Taxonomy" id="3708"/>
    <lineage>
        <taxon>Eukaryota</taxon>
        <taxon>Viridiplantae</taxon>
        <taxon>Streptophyta</taxon>
        <taxon>Embryophyta</taxon>
        <taxon>Tracheophyta</taxon>
        <taxon>Spermatophyta</taxon>
        <taxon>Magnoliopsida</taxon>
        <taxon>eudicotyledons</taxon>
        <taxon>Gunneridae</taxon>
        <taxon>Pentapetalae</taxon>
        <taxon>rosids</taxon>
        <taxon>malvids</taxon>
        <taxon>Brassicales</taxon>
        <taxon>Brassicaceae</taxon>
        <taxon>Brassiceae</taxon>
        <taxon>Brassica</taxon>
    </lineage>
</organism>
<reference evidence="1 2" key="1">
    <citation type="submission" date="2021-05" db="EMBL/GenBank/DDBJ databases">
        <title>Genome Assembly of Synthetic Allotetraploid Brassica napus Reveals Homoeologous Exchanges between Subgenomes.</title>
        <authorList>
            <person name="Davis J.T."/>
        </authorList>
    </citation>
    <scope>NUCLEOTIDE SEQUENCE [LARGE SCALE GENOMIC DNA]</scope>
    <source>
        <strain evidence="2">cv. Da-Ae</strain>
        <tissue evidence="1">Seedling</tissue>
    </source>
</reference>
<dbReference type="Proteomes" id="UP000824890">
    <property type="component" value="Unassembled WGS sequence"/>
</dbReference>